<evidence type="ECO:0000313" key="4">
    <source>
        <dbReference type="EMBL" id="SDW87227.1"/>
    </source>
</evidence>
<dbReference type="InterPro" id="IPR000086">
    <property type="entry name" value="NUDIX_hydrolase_dom"/>
</dbReference>
<keyword evidence="2" id="KW-0378">Hydrolase</keyword>
<evidence type="ECO:0000313" key="5">
    <source>
        <dbReference type="Proteomes" id="UP000198539"/>
    </source>
</evidence>
<proteinExistence type="predicted"/>
<name>A0A1H2X368_9RHOB</name>
<accession>A0A1H2X368</accession>
<dbReference type="InterPro" id="IPR020084">
    <property type="entry name" value="NUDIX_hydrolase_CS"/>
</dbReference>
<reference evidence="4 5" key="1">
    <citation type="submission" date="2016-10" db="EMBL/GenBank/DDBJ databases">
        <authorList>
            <person name="de Groot N.N."/>
        </authorList>
    </citation>
    <scope>NUCLEOTIDE SEQUENCE [LARGE SCALE GENOMIC DNA]</scope>
    <source>
        <strain evidence="4 5">CGMCC 1.8894</strain>
    </source>
</reference>
<dbReference type="PANTHER" id="PTHR21340:SF0">
    <property type="entry name" value="BIS(5'-NUCLEOSYL)-TETRAPHOSPHATASE [ASYMMETRICAL]"/>
    <property type="match status" value="1"/>
</dbReference>
<dbReference type="PROSITE" id="PS51462">
    <property type="entry name" value="NUDIX"/>
    <property type="match status" value="1"/>
</dbReference>
<dbReference type="Gene3D" id="3.90.79.10">
    <property type="entry name" value="Nucleoside Triphosphate Pyrophosphohydrolase"/>
    <property type="match status" value="1"/>
</dbReference>
<sequence length="149" mass="16659">MIRRFGAPRNRAQTYTRRPGVYAVLLRGTDVLLTFQAEPEPEFQLPGGGIDPGEAALPALHREVWEETGWRMAPLRRLGAFRRFAYMPEYDLWAEKRCTVYLARPVRCYGAPVEPGHTAAWVPLADAAALLGNPGDRHFMAAVARRIAG</sequence>
<keyword evidence="5" id="KW-1185">Reference proteome</keyword>
<dbReference type="STRING" id="564137.SAMN04488238_10446"/>
<dbReference type="RefSeq" id="WP_092887261.1">
    <property type="nucleotide sequence ID" value="NZ_CP061498.1"/>
</dbReference>
<dbReference type="PANTHER" id="PTHR21340">
    <property type="entry name" value="DIADENOSINE 5,5-P1,P4-TETRAPHOSPHATE PYROPHOSPHOHYDROLASE MUTT"/>
    <property type="match status" value="1"/>
</dbReference>
<dbReference type="Proteomes" id="UP000198539">
    <property type="component" value="Unassembled WGS sequence"/>
</dbReference>
<dbReference type="InterPro" id="IPR051325">
    <property type="entry name" value="Nudix_hydrolase_domain"/>
</dbReference>
<evidence type="ECO:0000259" key="3">
    <source>
        <dbReference type="PROSITE" id="PS51462"/>
    </source>
</evidence>
<dbReference type="GO" id="GO:0006167">
    <property type="term" value="P:AMP biosynthetic process"/>
    <property type="evidence" value="ECO:0007669"/>
    <property type="project" value="TreeGrafter"/>
</dbReference>
<dbReference type="GO" id="GO:0006754">
    <property type="term" value="P:ATP biosynthetic process"/>
    <property type="evidence" value="ECO:0007669"/>
    <property type="project" value="TreeGrafter"/>
</dbReference>
<dbReference type="OrthoDB" id="9816040at2"/>
<dbReference type="SUPFAM" id="SSF55811">
    <property type="entry name" value="Nudix"/>
    <property type="match status" value="1"/>
</dbReference>
<evidence type="ECO:0000256" key="2">
    <source>
        <dbReference type="ARBA" id="ARBA00022801"/>
    </source>
</evidence>
<feature type="domain" description="Nudix hydrolase" evidence="3">
    <location>
        <begin position="16"/>
        <end position="145"/>
    </location>
</feature>
<dbReference type="PROSITE" id="PS00893">
    <property type="entry name" value="NUDIX_BOX"/>
    <property type="match status" value="1"/>
</dbReference>
<evidence type="ECO:0000256" key="1">
    <source>
        <dbReference type="ARBA" id="ARBA00001946"/>
    </source>
</evidence>
<protein>
    <submittedName>
        <fullName evidence="4">8-oxo-dGTP diphosphatase</fullName>
    </submittedName>
</protein>
<dbReference type="AlphaFoldDB" id="A0A1H2X368"/>
<comment type="cofactor">
    <cofactor evidence="1">
        <name>Mg(2+)</name>
        <dbReference type="ChEBI" id="CHEBI:18420"/>
    </cofactor>
</comment>
<dbReference type="InterPro" id="IPR015797">
    <property type="entry name" value="NUDIX_hydrolase-like_dom_sf"/>
</dbReference>
<dbReference type="EMBL" id="FNOM01000004">
    <property type="protein sequence ID" value="SDW87227.1"/>
    <property type="molecule type" value="Genomic_DNA"/>
</dbReference>
<gene>
    <name evidence="4" type="ORF">SAMN04488238_10446</name>
</gene>
<dbReference type="GO" id="GO:0004081">
    <property type="term" value="F:bis(5'-nucleosyl)-tetraphosphatase (asymmetrical) activity"/>
    <property type="evidence" value="ECO:0007669"/>
    <property type="project" value="TreeGrafter"/>
</dbReference>
<dbReference type="Pfam" id="PF00293">
    <property type="entry name" value="NUDIX"/>
    <property type="match status" value="1"/>
</dbReference>
<organism evidence="4 5">
    <name type="scientific">Roseicitreum antarcticum</name>
    <dbReference type="NCBI Taxonomy" id="564137"/>
    <lineage>
        <taxon>Bacteria</taxon>
        <taxon>Pseudomonadati</taxon>
        <taxon>Pseudomonadota</taxon>
        <taxon>Alphaproteobacteria</taxon>
        <taxon>Rhodobacterales</taxon>
        <taxon>Paracoccaceae</taxon>
        <taxon>Roseicitreum</taxon>
    </lineage>
</organism>